<gene>
    <name evidence="3" type="ORF">ACFQVD_09385</name>
</gene>
<comment type="caution">
    <text evidence="3">The sequence shown here is derived from an EMBL/GenBank/DDBJ whole genome shotgun (WGS) entry which is preliminary data.</text>
</comment>
<proteinExistence type="predicted"/>
<dbReference type="Proteomes" id="UP001596514">
    <property type="component" value="Unassembled WGS sequence"/>
</dbReference>
<evidence type="ECO:0000256" key="1">
    <source>
        <dbReference type="SAM" id="MobiDB-lite"/>
    </source>
</evidence>
<feature type="region of interest" description="Disordered" evidence="1">
    <location>
        <begin position="57"/>
        <end position="78"/>
    </location>
</feature>
<feature type="transmembrane region" description="Helical" evidence="2">
    <location>
        <begin position="34"/>
        <end position="51"/>
    </location>
</feature>
<evidence type="ECO:0000313" key="4">
    <source>
        <dbReference type="Proteomes" id="UP001596514"/>
    </source>
</evidence>
<dbReference type="EMBL" id="JBHTEE010000001">
    <property type="protein sequence ID" value="MFC7600310.1"/>
    <property type="molecule type" value="Genomic_DNA"/>
</dbReference>
<accession>A0ABW2SVI6</accession>
<keyword evidence="4" id="KW-1185">Reference proteome</keyword>
<evidence type="ECO:0008006" key="5">
    <source>
        <dbReference type="Google" id="ProtNLM"/>
    </source>
</evidence>
<keyword evidence="2" id="KW-0472">Membrane</keyword>
<keyword evidence="2" id="KW-0812">Transmembrane</keyword>
<sequence length="78" mass="8414">MNIVKNTKRVYGLYALVFVAAWVGALAFGMPGRILILLAIVAACPLMMLLMGDTRGDRGDGDRHTGQGNPPHSHRPGR</sequence>
<organism evidence="3 4">
    <name type="scientific">Streptosporangium amethystogenes subsp. fukuiense</name>
    <dbReference type="NCBI Taxonomy" id="698418"/>
    <lineage>
        <taxon>Bacteria</taxon>
        <taxon>Bacillati</taxon>
        <taxon>Actinomycetota</taxon>
        <taxon>Actinomycetes</taxon>
        <taxon>Streptosporangiales</taxon>
        <taxon>Streptosporangiaceae</taxon>
        <taxon>Streptosporangium</taxon>
    </lineage>
</organism>
<evidence type="ECO:0000256" key="2">
    <source>
        <dbReference type="SAM" id="Phobius"/>
    </source>
</evidence>
<name>A0ABW2SVI6_9ACTN</name>
<reference evidence="4" key="1">
    <citation type="journal article" date="2019" name="Int. J. Syst. Evol. Microbiol.">
        <title>The Global Catalogue of Microorganisms (GCM) 10K type strain sequencing project: providing services to taxonomists for standard genome sequencing and annotation.</title>
        <authorList>
            <consortium name="The Broad Institute Genomics Platform"/>
            <consortium name="The Broad Institute Genome Sequencing Center for Infectious Disease"/>
            <person name="Wu L."/>
            <person name="Ma J."/>
        </authorList>
    </citation>
    <scope>NUCLEOTIDE SEQUENCE [LARGE SCALE GENOMIC DNA]</scope>
    <source>
        <strain evidence="4">JCM 10083</strain>
    </source>
</reference>
<dbReference type="RefSeq" id="WP_343964207.1">
    <property type="nucleotide sequence ID" value="NZ_BAAAGK010000022.1"/>
</dbReference>
<protein>
    <recommendedName>
        <fullName evidence="5">DUF2933 domain-containing protein</fullName>
    </recommendedName>
</protein>
<evidence type="ECO:0000313" key="3">
    <source>
        <dbReference type="EMBL" id="MFC7600310.1"/>
    </source>
</evidence>
<feature type="transmembrane region" description="Helical" evidence="2">
    <location>
        <begin position="12"/>
        <end position="28"/>
    </location>
</feature>
<keyword evidence="2" id="KW-1133">Transmembrane helix</keyword>